<dbReference type="RefSeq" id="WP_162447142.1">
    <property type="nucleotide sequence ID" value="NZ_CP048222.1"/>
</dbReference>
<keyword evidence="2" id="KW-1185">Reference proteome</keyword>
<evidence type="ECO:0000313" key="1">
    <source>
        <dbReference type="EMBL" id="QHT71202.1"/>
    </source>
</evidence>
<dbReference type="EMBL" id="CP048222">
    <property type="protein sequence ID" value="QHT71202.1"/>
    <property type="molecule type" value="Genomic_DNA"/>
</dbReference>
<name>A0A6C0GV39_9BACT</name>
<proteinExistence type="predicted"/>
<gene>
    <name evidence="1" type="ORF">GXP67_33400</name>
</gene>
<dbReference type="AlphaFoldDB" id="A0A6C0GV39"/>
<reference evidence="1 2" key="1">
    <citation type="submission" date="2020-01" db="EMBL/GenBank/DDBJ databases">
        <authorList>
            <person name="Kim M.K."/>
        </authorList>
    </citation>
    <scope>NUCLEOTIDE SEQUENCE [LARGE SCALE GENOMIC DNA]</scope>
    <source>
        <strain evidence="1 2">172606-1</strain>
    </source>
</reference>
<dbReference type="KEGG" id="rhoz:GXP67_33400"/>
<dbReference type="Proteomes" id="UP000480178">
    <property type="component" value="Chromosome"/>
</dbReference>
<accession>A0A6C0GV39</accession>
<protein>
    <submittedName>
        <fullName evidence="1">Uncharacterized protein</fullName>
    </submittedName>
</protein>
<evidence type="ECO:0000313" key="2">
    <source>
        <dbReference type="Proteomes" id="UP000480178"/>
    </source>
</evidence>
<sequence length="206" mass="23372">MGTYRILGSPRTAWDVSLEETSTRKAQIYKERYEASIGKDTAFCLGSYVFMWDVKQERTHTWFSMFIDTGEELSMVDALHYLWTGKPPVNSSPVVEPLQINGKMPQDNVVLDATSIHTASIKAFDAEDSLQYRWEILPELTGYELNEGGEGETKPEIIKGLYMSSINQAQIQFKAPPVEGPYRMFVYVLDGHHHVATANIPFYVIP</sequence>
<organism evidence="1 2">
    <name type="scientific">Rhodocytophaga rosea</name>
    <dbReference type="NCBI Taxonomy" id="2704465"/>
    <lineage>
        <taxon>Bacteria</taxon>
        <taxon>Pseudomonadati</taxon>
        <taxon>Bacteroidota</taxon>
        <taxon>Cytophagia</taxon>
        <taxon>Cytophagales</taxon>
        <taxon>Rhodocytophagaceae</taxon>
        <taxon>Rhodocytophaga</taxon>
    </lineage>
</organism>